<keyword evidence="19" id="KW-1185">Reference proteome</keyword>
<comment type="similarity">
    <text evidence="12 14">Belongs to the TonB-dependent receptor family.</text>
</comment>
<evidence type="ECO:0000256" key="10">
    <source>
        <dbReference type="ARBA" id="ARBA00023136"/>
    </source>
</evidence>
<dbReference type="Pfam" id="PF00593">
    <property type="entry name" value="TonB_dep_Rec_b-barrel"/>
    <property type="match status" value="1"/>
</dbReference>
<dbReference type="GO" id="GO:0006826">
    <property type="term" value="P:iron ion transport"/>
    <property type="evidence" value="ECO:0007669"/>
    <property type="project" value="UniProtKB-KW"/>
</dbReference>
<feature type="domain" description="TonB-dependent receptor plug" evidence="17">
    <location>
        <begin position="70"/>
        <end position="178"/>
    </location>
</feature>
<evidence type="ECO:0000256" key="4">
    <source>
        <dbReference type="ARBA" id="ARBA00022496"/>
    </source>
</evidence>
<evidence type="ECO:0000256" key="5">
    <source>
        <dbReference type="ARBA" id="ARBA00022692"/>
    </source>
</evidence>
<dbReference type="InterPro" id="IPR010917">
    <property type="entry name" value="TonB_rcpt_CS"/>
</dbReference>
<dbReference type="InterPro" id="IPR012910">
    <property type="entry name" value="Plug_dom"/>
</dbReference>
<dbReference type="SUPFAM" id="SSF56935">
    <property type="entry name" value="Porins"/>
    <property type="match status" value="1"/>
</dbReference>
<keyword evidence="5 12" id="KW-0812">Transmembrane</keyword>
<dbReference type="AlphaFoldDB" id="A0A844YE19"/>
<evidence type="ECO:0000256" key="3">
    <source>
        <dbReference type="ARBA" id="ARBA00022452"/>
    </source>
</evidence>
<feature type="signal peptide" evidence="15">
    <location>
        <begin position="1"/>
        <end position="28"/>
    </location>
</feature>
<evidence type="ECO:0000256" key="7">
    <source>
        <dbReference type="ARBA" id="ARBA00023004"/>
    </source>
</evidence>
<keyword evidence="6 15" id="KW-0732">Signal</keyword>
<keyword evidence="11 12" id="KW-0998">Cell outer membrane</keyword>
<keyword evidence="7" id="KW-0408">Iron</keyword>
<feature type="short sequence motif" description="TonB C-terminal box" evidence="13">
    <location>
        <begin position="868"/>
        <end position="885"/>
    </location>
</feature>
<keyword evidence="9 14" id="KW-0798">TonB box</keyword>
<proteinExistence type="inferred from homology"/>
<evidence type="ECO:0000256" key="9">
    <source>
        <dbReference type="ARBA" id="ARBA00023077"/>
    </source>
</evidence>
<evidence type="ECO:0000256" key="6">
    <source>
        <dbReference type="ARBA" id="ARBA00022729"/>
    </source>
</evidence>
<dbReference type="OrthoDB" id="9760333at2"/>
<evidence type="ECO:0000256" key="13">
    <source>
        <dbReference type="PROSITE-ProRule" id="PRU10144"/>
    </source>
</evidence>
<evidence type="ECO:0000256" key="14">
    <source>
        <dbReference type="RuleBase" id="RU003357"/>
    </source>
</evidence>
<dbReference type="PANTHER" id="PTHR32552:SF81">
    <property type="entry name" value="TONB-DEPENDENT OUTER MEMBRANE RECEPTOR"/>
    <property type="match status" value="1"/>
</dbReference>
<evidence type="ECO:0000256" key="2">
    <source>
        <dbReference type="ARBA" id="ARBA00022448"/>
    </source>
</evidence>
<dbReference type="Proteomes" id="UP000445582">
    <property type="component" value="Unassembled WGS sequence"/>
</dbReference>
<keyword evidence="2 12" id="KW-0813">Transport</keyword>
<evidence type="ECO:0000259" key="17">
    <source>
        <dbReference type="Pfam" id="PF07715"/>
    </source>
</evidence>
<gene>
    <name evidence="18" type="ORF">GRI48_04170</name>
</gene>
<sequence length="885" mass="94762">MRSIAYNTARAALLTGAAIVALPGVAHAQDADVIEDVQEEIDTDGDNINDASDAQANVIIVTATKREQTLQETPVSVSVTSGETLERAEIRDLADLQTVAPSLRVSTLQSSANTTFIIRGFGNGANNFGIEPSVGVFIDGVFRSRSASSINDLANVQRIEVLRGPQNTLFGKNASAGVISVVTREPQFDFGGSVSLTYGNYDNIVAKADVTGPITDSIAFSLDGTYNKRDGYVDVVNLDEKINDRDRYVLRGQLLFDNGGAFRLRAIGDYSKIDELCCHAANVRAGTTVPLIFGVGGAVDVESPFSDKAYLNVLPLNDIESYGGSVQADYEAGALSFTSITSYRELRSYNVQDVDFTSADIVNQITDQAVDTFTQELRVASDFDGPLNFLLGGFYFDESVDQNSGLDNGANSRLFFDLLAGSGTPGTIGFVESQLGIPVGASFAQGPTTRESFQLDNTSWSIFGTVDFEVTDRLTLTGGFNYTKDKKDFALSQQSLDPFASVNFVDAVIVGGIAQALNIPASAVTPTVIQNFATNAPAGFQQITTIATTPCSPTSPPPFCNQLLPLQQLQFLPPFLAVPNAVEPGKTRDDNFSYTLRAAYELTDSLNAYVTYATGFKASSVNLSRDSRPTNTDYTAGPFGSTILAPSSPIRDAGLAVPNLTTGSRFAGPEKAKVWEVGLKGEFDRFGFNLALFDQTIDGFQSNAFTGTGFALANAGSQSVRGFELDSSVNPVDPLVLTFALTYLDSKYDSFPGSAVGDLTGQPVAGVPEFSIATSATYTHEFGTTGNLLIGRLDYYHESNTQILDGIPGFPDPIGIARNYRREVNQVNGSLTFVADAGFEIAGWVRNLTNERYLTTIFPGVAQPGTISGYPSQPRTYGVTARYRF</sequence>
<dbReference type="InterPro" id="IPR000531">
    <property type="entry name" value="Beta-barrel_TonB"/>
</dbReference>
<dbReference type="EMBL" id="WTYN01000001">
    <property type="protein sequence ID" value="MXO62202.1"/>
    <property type="molecule type" value="Genomic_DNA"/>
</dbReference>
<feature type="chain" id="PRO_5032741408" evidence="15">
    <location>
        <begin position="29"/>
        <end position="885"/>
    </location>
</feature>
<dbReference type="Gene3D" id="2.40.170.20">
    <property type="entry name" value="TonB-dependent receptor, beta-barrel domain"/>
    <property type="match status" value="2"/>
</dbReference>
<comment type="caution">
    <text evidence="18">The sequence shown here is derived from an EMBL/GenBank/DDBJ whole genome shotgun (WGS) entry which is preliminary data.</text>
</comment>
<accession>A0A844YE19</accession>
<dbReference type="InterPro" id="IPR039426">
    <property type="entry name" value="TonB-dep_rcpt-like"/>
</dbReference>
<evidence type="ECO:0000256" key="12">
    <source>
        <dbReference type="PROSITE-ProRule" id="PRU01360"/>
    </source>
</evidence>
<keyword evidence="10 12" id="KW-0472">Membrane</keyword>
<evidence type="ECO:0000313" key="19">
    <source>
        <dbReference type="Proteomes" id="UP000445582"/>
    </source>
</evidence>
<evidence type="ECO:0000259" key="16">
    <source>
        <dbReference type="Pfam" id="PF00593"/>
    </source>
</evidence>
<evidence type="ECO:0000256" key="8">
    <source>
        <dbReference type="ARBA" id="ARBA00023065"/>
    </source>
</evidence>
<dbReference type="PANTHER" id="PTHR32552">
    <property type="entry name" value="FERRICHROME IRON RECEPTOR-RELATED"/>
    <property type="match status" value="1"/>
</dbReference>
<dbReference type="PROSITE" id="PS52016">
    <property type="entry name" value="TONB_DEPENDENT_REC_3"/>
    <property type="match status" value="1"/>
</dbReference>
<organism evidence="18 19">
    <name type="scientific">Qipengyuania oceanensis</name>
    <dbReference type="NCBI Taxonomy" id="1463597"/>
    <lineage>
        <taxon>Bacteria</taxon>
        <taxon>Pseudomonadati</taxon>
        <taxon>Pseudomonadota</taxon>
        <taxon>Alphaproteobacteria</taxon>
        <taxon>Sphingomonadales</taxon>
        <taxon>Erythrobacteraceae</taxon>
        <taxon>Qipengyuania</taxon>
    </lineage>
</organism>
<keyword evidence="8" id="KW-0406">Ion transport</keyword>
<evidence type="ECO:0000256" key="11">
    <source>
        <dbReference type="ARBA" id="ARBA00023237"/>
    </source>
</evidence>
<protein>
    <submittedName>
        <fullName evidence="18">TonB-dependent receptor</fullName>
    </submittedName>
</protein>
<reference evidence="18 19" key="1">
    <citation type="submission" date="2019-12" db="EMBL/GenBank/DDBJ databases">
        <title>Genomic-based taxomic classification of the family Erythrobacteraceae.</title>
        <authorList>
            <person name="Xu L."/>
        </authorList>
    </citation>
    <scope>NUCLEOTIDE SEQUENCE [LARGE SCALE GENOMIC DNA]</scope>
    <source>
        <strain evidence="18 19">MCCC 1A09965</strain>
    </source>
</reference>
<evidence type="ECO:0000313" key="18">
    <source>
        <dbReference type="EMBL" id="MXO62202.1"/>
    </source>
</evidence>
<dbReference type="InterPro" id="IPR036942">
    <property type="entry name" value="Beta-barrel_TonB_sf"/>
</dbReference>
<evidence type="ECO:0000256" key="15">
    <source>
        <dbReference type="SAM" id="SignalP"/>
    </source>
</evidence>
<keyword evidence="4" id="KW-0410">Iron transport</keyword>
<evidence type="ECO:0000256" key="1">
    <source>
        <dbReference type="ARBA" id="ARBA00004571"/>
    </source>
</evidence>
<dbReference type="Pfam" id="PF07715">
    <property type="entry name" value="Plug"/>
    <property type="match status" value="1"/>
</dbReference>
<name>A0A844YE19_9SPHN</name>
<keyword evidence="18" id="KW-0675">Receptor</keyword>
<comment type="subcellular location">
    <subcellularLocation>
        <location evidence="1 12">Cell outer membrane</location>
        <topology evidence="1 12">Multi-pass membrane protein</topology>
    </subcellularLocation>
</comment>
<dbReference type="PROSITE" id="PS01156">
    <property type="entry name" value="TONB_DEPENDENT_REC_2"/>
    <property type="match status" value="1"/>
</dbReference>
<dbReference type="RefSeq" id="WP_160671826.1">
    <property type="nucleotide sequence ID" value="NZ_WTYN01000001.1"/>
</dbReference>
<keyword evidence="3 12" id="KW-1134">Transmembrane beta strand</keyword>
<feature type="domain" description="TonB-dependent receptor-like beta-barrel" evidence="16">
    <location>
        <begin position="584"/>
        <end position="847"/>
    </location>
</feature>
<dbReference type="GO" id="GO:0009279">
    <property type="term" value="C:cell outer membrane"/>
    <property type="evidence" value="ECO:0007669"/>
    <property type="project" value="UniProtKB-SubCell"/>
</dbReference>